<accession>H9ZV21</accession>
<feature type="domain" description="DUF6839" evidence="1">
    <location>
        <begin position="3"/>
        <end position="53"/>
    </location>
</feature>
<gene>
    <name evidence="2" type="ORF">TtJL18_2353</name>
</gene>
<organism evidence="2 3">
    <name type="scientific">Thermus thermophilus JL-18</name>
    <dbReference type="NCBI Taxonomy" id="798128"/>
    <lineage>
        <taxon>Bacteria</taxon>
        <taxon>Thermotogati</taxon>
        <taxon>Deinococcota</taxon>
        <taxon>Deinococci</taxon>
        <taxon>Thermales</taxon>
        <taxon>Thermaceae</taxon>
        <taxon>Thermus</taxon>
    </lineage>
</organism>
<dbReference type="Pfam" id="PF20767">
    <property type="entry name" value="DUF6839"/>
    <property type="match status" value="1"/>
</dbReference>
<dbReference type="AlphaFoldDB" id="H9ZV21"/>
<keyword evidence="2" id="KW-0614">Plasmid</keyword>
<dbReference type="InterPro" id="IPR049289">
    <property type="entry name" value="DUF6839"/>
</dbReference>
<sequence length="75" mass="8417">MRVRDLPEDAVLVQDSQDRLAVLESLGLAHLMKDYPTLFVEVGEGEYLKVWGVANSSSFSYHPYHPQSLLPCAIL</sequence>
<dbReference type="InterPro" id="IPR049290">
    <property type="entry name" value="TTMA177-like"/>
</dbReference>
<dbReference type="RefSeq" id="WP_014632209.1">
    <property type="nucleotide sequence ID" value="NC_017590.1"/>
</dbReference>
<dbReference type="Gene3D" id="3.10.450.450">
    <property type="match status" value="1"/>
</dbReference>
<geneLocation type="plasmid" evidence="2 3">
    <name>pTTJL1802</name>
</geneLocation>
<dbReference type="HOGENOM" id="CLU_2669925_0_0_0"/>
<reference evidence="2 3" key="1">
    <citation type="journal article" date="2013" name="Genome Announc.">
        <title>Whole Genome Sequencing of Thermus oshimai JL-2 and Thermus thermophilus JL-18, Incomplete Denitrifiers from the United States Great Basin.</title>
        <authorList>
            <person name="Murugapiran S.K."/>
            <person name="Huntemann M."/>
            <person name="Wei C.L."/>
            <person name="Han J."/>
            <person name="Detter J.C."/>
            <person name="Han C.S."/>
            <person name="Erkkila T.H."/>
            <person name="Teshima H."/>
            <person name="Chen A."/>
            <person name="Kyrpides N."/>
            <person name="Mavrommatis K."/>
            <person name="Markowitz V."/>
            <person name="Szeto E."/>
            <person name="Ivanova N."/>
            <person name="Pagani I."/>
            <person name="Lam J."/>
            <person name="McDonald A.I."/>
            <person name="Dodsworth J.A."/>
            <person name="Pati A."/>
            <person name="Goodwin L."/>
            <person name="Peters L."/>
            <person name="Pitluck S."/>
            <person name="Woyke T."/>
            <person name="Hedlund B.P."/>
        </authorList>
    </citation>
    <scope>NUCLEOTIDE SEQUENCE [LARGE SCALE GENOMIC DNA]</scope>
    <source>
        <strain evidence="2 3">JL-18</strain>
        <plasmid evidence="2 3">pTTJL1802</plasmid>
    </source>
</reference>
<evidence type="ECO:0000259" key="1">
    <source>
        <dbReference type="Pfam" id="PF20767"/>
    </source>
</evidence>
<dbReference type="KEGG" id="ttl:TtJL18_2353"/>
<dbReference type="PATRIC" id="fig|798128.4.peg.2287"/>
<dbReference type="Proteomes" id="UP000007388">
    <property type="component" value="Plasmid pTTJL1802"/>
</dbReference>
<protein>
    <recommendedName>
        <fullName evidence="1">DUF6839 domain-containing protein</fullName>
    </recommendedName>
</protein>
<proteinExistence type="predicted"/>
<evidence type="ECO:0000313" key="3">
    <source>
        <dbReference type="Proteomes" id="UP000007388"/>
    </source>
</evidence>
<evidence type="ECO:0000313" key="2">
    <source>
        <dbReference type="EMBL" id="AFH40181.1"/>
    </source>
</evidence>
<name>H9ZV21_THETH</name>
<dbReference type="EMBL" id="CP003254">
    <property type="protein sequence ID" value="AFH40181.1"/>
    <property type="molecule type" value="Genomic_DNA"/>
</dbReference>